<sequence>MIVADTHVLIWAVEGDRRLGLAARGAVETAAQADSLTVAAITPWEIAMLAQKGRLALGREVGAWIDAALALPGVRLAPLLPAIAVDSVRLPGDMHADPADRMIVATARHLGLPLLTADGTLLAYGAAGHVAVIDARN</sequence>
<dbReference type="PANTHER" id="PTHR36173:SF1">
    <property type="entry name" value="RIBONUCLEASE VAPC22"/>
    <property type="match status" value="1"/>
</dbReference>
<dbReference type="GO" id="GO:0004540">
    <property type="term" value="F:RNA nuclease activity"/>
    <property type="evidence" value="ECO:0007669"/>
    <property type="project" value="InterPro"/>
</dbReference>
<organism evidence="7 8">
    <name type="scientific">Inquilinus limosus</name>
    <dbReference type="NCBI Taxonomy" id="171674"/>
    <lineage>
        <taxon>Bacteria</taxon>
        <taxon>Pseudomonadati</taxon>
        <taxon>Pseudomonadota</taxon>
        <taxon>Alphaproteobacteria</taxon>
        <taxon>Rhodospirillales</taxon>
        <taxon>Rhodospirillaceae</taxon>
        <taxon>Inquilinus</taxon>
    </lineage>
</organism>
<dbReference type="Gene3D" id="3.40.50.1010">
    <property type="entry name" value="5'-nuclease"/>
    <property type="match status" value="1"/>
</dbReference>
<dbReference type="RefSeq" id="WP_088154807.1">
    <property type="nucleotide sequence ID" value="NZ_NHON01000072.1"/>
</dbReference>
<dbReference type="InterPro" id="IPR029060">
    <property type="entry name" value="PIN-like_dom_sf"/>
</dbReference>
<keyword evidence="3 5" id="KW-0479">Metal-binding</keyword>
<keyword evidence="5" id="KW-0800">Toxin</keyword>
<evidence type="ECO:0000256" key="5">
    <source>
        <dbReference type="HAMAP-Rule" id="MF_00265"/>
    </source>
</evidence>
<dbReference type="InterPro" id="IPR041705">
    <property type="entry name" value="PIN_Sll0205"/>
</dbReference>
<reference evidence="8" key="1">
    <citation type="submission" date="2017-05" db="EMBL/GenBank/DDBJ databases">
        <authorList>
            <person name="Macchi M."/>
            <person name="Festa S."/>
            <person name="Coppotelli B.M."/>
            <person name="Morelli I.S."/>
        </authorList>
    </citation>
    <scope>NUCLEOTIDE SEQUENCE [LARGE SCALE GENOMIC DNA]</scope>
    <source>
        <strain evidence="8">I</strain>
    </source>
</reference>
<feature type="domain" description="PIN" evidence="6">
    <location>
        <begin position="2"/>
        <end position="120"/>
    </location>
</feature>
<gene>
    <name evidence="5" type="primary">vapC</name>
    <name evidence="7" type="ORF">BWR60_26935</name>
</gene>
<dbReference type="EMBL" id="NHON01000072">
    <property type="protein sequence ID" value="OWJ63976.1"/>
    <property type="molecule type" value="Genomic_DNA"/>
</dbReference>
<keyword evidence="2 5" id="KW-0540">Nuclease</keyword>
<dbReference type="CDD" id="cd09872">
    <property type="entry name" value="PIN_Sll0205-like"/>
    <property type="match status" value="1"/>
</dbReference>
<feature type="binding site" evidence="5">
    <location>
        <position position="5"/>
    </location>
    <ligand>
        <name>Mg(2+)</name>
        <dbReference type="ChEBI" id="CHEBI:18420"/>
    </ligand>
</feature>
<proteinExistence type="inferred from homology"/>
<dbReference type="Pfam" id="PF01850">
    <property type="entry name" value="PIN"/>
    <property type="match status" value="1"/>
</dbReference>
<comment type="similarity">
    <text evidence="5">Belongs to the PINc/VapC protein family.</text>
</comment>
<dbReference type="PANTHER" id="PTHR36173">
    <property type="entry name" value="RIBONUCLEASE VAPC16-RELATED"/>
    <property type="match status" value="1"/>
</dbReference>
<keyword evidence="1 5" id="KW-1277">Toxin-antitoxin system</keyword>
<evidence type="ECO:0000256" key="2">
    <source>
        <dbReference type="ARBA" id="ARBA00022722"/>
    </source>
</evidence>
<dbReference type="GO" id="GO:0000287">
    <property type="term" value="F:magnesium ion binding"/>
    <property type="evidence" value="ECO:0007669"/>
    <property type="project" value="UniProtKB-UniRule"/>
</dbReference>
<accession>A0A211ZFK0</accession>
<keyword evidence="5" id="KW-0460">Magnesium</keyword>
<keyword evidence="4 5" id="KW-0378">Hydrolase</keyword>
<dbReference type="InterPro" id="IPR022907">
    <property type="entry name" value="VapC_family"/>
</dbReference>
<evidence type="ECO:0000259" key="6">
    <source>
        <dbReference type="Pfam" id="PF01850"/>
    </source>
</evidence>
<dbReference type="AlphaFoldDB" id="A0A211ZFK0"/>
<dbReference type="HAMAP" id="MF_00265">
    <property type="entry name" value="VapC_Nob1"/>
    <property type="match status" value="1"/>
</dbReference>
<evidence type="ECO:0000256" key="3">
    <source>
        <dbReference type="ARBA" id="ARBA00022723"/>
    </source>
</evidence>
<dbReference type="GO" id="GO:0090729">
    <property type="term" value="F:toxin activity"/>
    <property type="evidence" value="ECO:0007669"/>
    <property type="project" value="UniProtKB-KW"/>
</dbReference>
<protein>
    <recommendedName>
        <fullName evidence="5">Ribonuclease VapC</fullName>
        <shortName evidence="5">RNase VapC</shortName>
        <ecNumber evidence="5">3.1.-.-</ecNumber>
    </recommendedName>
    <alternativeName>
        <fullName evidence="5">Toxin VapC</fullName>
    </alternativeName>
</protein>
<comment type="caution">
    <text evidence="7">The sequence shown here is derived from an EMBL/GenBank/DDBJ whole genome shotgun (WGS) entry which is preliminary data.</text>
</comment>
<dbReference type="EC" id="3.1.-.-" evidence="5"/>
<evidence type="ECO:0000256" key="1">
    <source>
        <dbReference type="ARBA" id="ARBA00022649"/>
    </source>
</evidence>
<dbReference type="InterPro" id="IPR002716">
    <property type="entry name" value="PIN_dom"/>
</dbReference>
<evidence type="ECO:0000313" key="7">
    <source>
        <dbReference type="EMBL" id="OWJ63976.1"/>
    </source>
</evidence>
<dbReference type="GO" id="GO:0016787">
    <property type="term" value="F:hydrolase activity"/>
    <property type="evidence" value="ECO:0007669"/>
    <property type="project" value="UniProtKB-KW"/>
</dbReference>
<name>A0A211ZFK0_9PROT</name>
<comment type="function">
    <text evidence="5">Toxic component of a toxin-antitoxin (TA) system. An RNase.</text>
</comment>
<feature type="binding site" evidence="5">
    <location>
        <position position="100"/>
    </location>
    <ligand>
        <name>Mg(2+)</name>
        <dbReference type="ChEBI" id="CHEBI:18420"/>
    </ligand>
</feature>
<dbReference type="Proteomes" id="UP000196655">
    <property type="component" value="Unassembled WGS sequence"/>
</dbReference>
<dbReference type="OrthoDB" id="9798990at2"/>
<keyword evidence="8" id="KW-1185">Reference proteome</keyword>
<evidence type="ECO:0000256" key="4">
    <source>
        <dbReference type="ARBA" id="ARBA00022801"/>
    </source>
</evidence>
<evidence type="ECO:0000313" key="8">
    <source>
        <dbReference type="Proteomes" id="UP000196655"/>
    </source>
</evidence>
<dbReference type="SUPFAM" id="SSF88723">
    <property type="entry name" value="PIN domain-like"/>
    <property type="match status" value="1"/>
</dbReference>
<comment type="cofactor">
    <cofactor evidence="5">
        <name>Mg(2+)</name>
        <dbReference type="ChEBI" id="CHEBI:18420"/>
    </cofactor>
</comment>
<dbReference type="InterPro" id="IPR052919">
    <property type="entry name" value="TA_system_RNase"/>
</dbReference>